<dbReference type="Proteomes" id="UP001200145">
    <property type="component" value="Unassembled WGS sequence"/>
</dbReference>
<organism evidence="1 2">
    <name type="scientific">Flavihumibacter fluminis</name>
    <dbReference type="NCBI Taxonomy" id="2909236"/>
    <lineage>
        <taxon>Bacteria</taxon>
        <taxon>Pseudomonadati</taxon>
        <taxon>Bacteroidota</taxon>
        <taxon>Chitinophagia</taxon>
        <taxon>Chitinophagales</taxon>
        <taxon>Chitinophagaceae</taxon>
        <taxon>Flavihumibacter</taxon>
    </lineage>
</organism>
<gene>
    <name evidence="1" type="ORF">L0U88_16375</name>
</gene>
<name>A0ABS9BKK3_9BACT</name>
<accession>A0ABS9BKK3</accession>
<proteinExistence type="predicted"/>
<evidence type="ECO:0008006" key="3">
    <source>
        <dbReference type="Google" id="ProtNLM"/>
    </source>
</evidence>
<dbReference type="RefSeq" id="WP_234867222.1">
    <property type="nucleotide sequence ID" value="NZ_JAKEVY010000004.1"/>
</dbReference>
<comment type="caution">
    <text evidence="1">The sequence shown here is derived from an EMBL/GenBank/DDBJ whole genome shotgun (WGS) entry which is preliminary data.</text>
</comment>
<evidence type="ECO:0000313" key="1">
    <source>
        <dbReference type="EMBL" id="MCF1716219.1"/>
    </source>
</evidence>
<sequence>MIWRLLFMLLFFPLAIQAQKTIKWNGLQLNAIDKKGRKQGDWLFFDKKGNALMQCQFQNDKVVGPRVFFNEGDTVLVRLTPTDSLEHFIFYHKGEKISGAFVQNEDRFRIELDHIPAGFGSAELAELKRWYAVKIEPVYMFATQNLIDYFSAAYYKANAIPNWNHTFVVTINASGKVTHVECPSRDELWTENLENEVFGMFYNMGRWQPFFDTWETRDIKITMSLGADLQTITSR</sequence>
<dbReference type="EMBL" id="JAKEVY010000004">
    <property type="protein sequence ID" value="MCF1716219.1"/>
    <property type="molecule type" value="Genomic_DNA"/>
</dbReference>
<keyword evidence="2" id="KW-1185">Reference proteome</keyword>
<reference evidence="1 2" key="1">
    <citation type="submission" date="2022-01" db="EMBL/GenBank/DDBJ databases">
        <title>Flavihumibacter sp. nov., isolated from sediment of a river.</title>
        <authorList>
            <person name="Liu H."/>
        </authorList>
    </citation>
    <scope>NUCLEOTIDE SEQUENCE [LARGE SCALE GENOMIC DNA]</scope>
    <source>
        <strain evidence="1 2">RY-1</strain>
    </source>
</reference>
<protein>
    <recommendedName>
        <fullName evidence="3">TonB C-terminal domain-containing protein</fullName>
    </recommendedName>
</protein>
<evidence type="ECO:0000313" key="2">
    <source>
        <dbReference type="Proteomes" id="UP001200145"/>
    </source>
</evidence>